<proteinExistence type="predicted"/>
<organism evidence="1">
    <name type="scientific">marine sediment metagenome</name>
    <dbReference type="NCBI Taxonomy" id="412755"/>
    <lineage>
        <taxon>unclassified sequences</taxon>
        <taxon>metagenomes</taxon>
        <taxon>ecological metagenomes</taxon>
    </lineage>
</organism>
<comment type="caution">
    <text evidence="1">The sequence shown here is derived from an EMBL/GenBank/DDBJ whole genome shotgun (WGS) entry which is preliminary data.</text>
</comment>
<protein>
    <submittedName>
        <fullName evidence="1">Uncharacterized protein</fullName>
    </submittedName>
</protein>
<sequence length="41" mass="4772">MNFILGLVQDVMSTSKQNINMENYVKTARSLGERVRKKENK</sequence>
<dbReference type="AlphaFoldDB" id="A0A0F9KKE9"/>
<evidence type="ECO:0000313" key="1">
    <source>
        <dbReference type="EMBL" id="KKM82418.1"/>
    </source>
</evidence>
<reference evidence="1" key="1">
    <citation type="journal article" date="2015" name="Nature">
        <title>Complex archaea that bridge the gap between prokaryotes and eukaryotes.</title>
        <authorList>
            <person name="Spang A."/>
            <person name="Saw J.H."/>
            <person name="Jorgensen S.L."/>
            <person name="Zaremba-Niedzwiedzka K."/>
            <person name="Martijn J."/>
            <person name="Lind A.E."/>
            <person name="van Eijk R."/>
            <person name="Schleper C."/>
            <person name="Guy L."/>
            <person name="Ettema T.J."/>
        </authorList>
    </citation>
    <scope>NUCLEOTIDE SEQUENCE</scope>
</reference>
<dbReference type="EMBL" id="LAZR01007866">
    <property type="protein sequence ID" value="KKM82418.1"/>
    <property type="molecule type" value="Genomic_DNA"/>
</dbReference>
<gene>
    <name evidence="1" type="ORF">LCGC14_1319800</name>
</gene>
<accession>A0A0F9KKE9</accession>
<name>A0A0F9KKE9_9ZZZZ</name>